<dbReference type="HOGENOM" id="CLU_1851533_0_0_11"/>
<dbReference type="AlphaFoldDB" id="F4GY98"/>
<protein>
    <submittedName>
        <fullName evidence="3">Regulator of chromosome condensation RCC1</fullName>
    </submittedName>
</protein>
<dbReference type="InterPro" id="IPR013783">
    <property type="entry name" value="Ig-like_fold"/>
</dbReference>
<feature type="domain" description="Bacterial Ig-like" evidence="2">
    <location>
        <begin position="60"/>
        <end position="134"/>
    </location>
</feature>
<evidence type="ECO:0000256" key="1">
    <source>
        <dbReference type="SAM" id="SignalP"/>
    </source>
</evidence>
<keyword evidence="1" id="KW-0732">Signal</keyword>
<dbReference type="STRING" id="590998.Celf_1755"/>
<dbReference type="Pfam" id="PF16640">
    <property type="entry name" value="Big_3_5"/>
    <property type="match status" value="1"/>
</dbReference>
<dbReference type="Gene3D" id="2.60.40.10">
    <property type="entry name" value="Immunoglobulins"/>
    <property type="match status" value="1"/>
</dbReference>
<sequence>MSSTRRIAVVLSVTAALGLATAGSAAAAPKQPVPAPPAVAHVLPQVQLRVNPLPETPAPGDVTATITVKAPANTAVSGTYRLLDGGVVIASGTLASSGTGVVAVDLAPGTHRLTAVYDGAAKVNGAATKNVEVLVPVA</sequence>
<dbReference type="Proteomes" id="UP000008460">
    <property type="component" value="Chromosome"/>
</dbReference>
<dbReference type="RefSeq" id="WP_013770913.1">
    <property type="nucleotide sequence ID" value="NC_015514.1"/>
</dbReference>
<name>F4GY98_CELFA</name>
<dbReference type="KEGG" id="cfi:Celf_1755"/>
<evidence type="ECO:0000259" key="2">
    <source>
        <dbReference type="Pfam" id="PF16640"/>
    </source>
</evidence>
<dbReference type="PROSITE" id="PS51318">
    <property type="entry name" value="TAT"/>
    <property type="match status" value="1"/>
</dbReference>
<proteinExistence type="predicted"/>
<gene>
    <name evidence="3" type="ordered locus">Celf_1755</name>
</gene>
<dbReference type="EMBL" id="CP002666">
    <property type="protein sequence ID" value="AEE45887.1"/>
    <property type="molecule type" value="Genomic_DNA"/>
</dbReference>
<accession>F4GY98</accession>
<feature type="chain" id="PRO_5003308884" evidence="1">
    <location>
        <begin position="28"/>
        <end position="138"/>
    </location>
</feature>
<organism evidence="3 4">
    <name type="scientific">Cellulomonas fimi (strain ATCC 484 / DSM 20113 / JCM 1341 / CCUG 24087 / LMG 16345 / NBRC 15513 / NCIMB 8980 / NCTC 7547 / NRS-133)</name>
    <dbReference type="NCBI Taxonomy" id="590998"/>
    <lineage>
        <taxon>Bacteria</taxon>
        <taxon>Bacillati</taxon>
        <taxon>Actinomycetota</taxon>
        <taxon>Actinomycetes</taxon>
        <taxon>Micrococcales</taxon>
        <taxon>Cellulomonadaceae</taxon>
        <taxon>Cellulomonas</taxon>
    </lineage>
</organism>
<dbReference type="InterPro" id="IPR006311">
    <property type="entry name" value="TAT_signal"/>
</dbReference>
<evidence type="ECO:0000313" key="3">
    <source>
        <dbReference type="EMBL" id="AEE45887.1"/>
    </source>
</evidence>
<feature type="signal peptide" evidence="1">
    <location>
        <begin position="1"/>
        <end position="27"/>
    </location>
</feature>
<keyword evidence="4" id="KW-1185">Reference proteome</keyword>
<dbReference type="InterPro" id="IPR032109">
    <property type="entry name" value="Big_3_5"/>
</dbReference>
<evidence type="ECO:0000313" key="4">
    <source>
        <dbReference type="Proteomes" id="UP000008460"/>
    </source>
</evidence>
<dbReference type="GO" id="GO:0005975">
    <property type="term" value="P:carbohydrate metabolic process"/>
    <property type="evidence" value="ECO:0007669"/>
    <property type="project" value="UniProtKB-ARBA"/>
</dbReference>
<reference evidence="3 4" key="1">
    <citation type="submission" date="2011-04" db="EMBL/GenBank/DDBJ databases">
        <title>Complete sequence of Cellulomonas fimi ATCC 484.</title>
        <authorList>
            <consortium name="US DOE Joint Genome Institute"/>
            <person name="Lucas S."/>
            <person name="Han J."/>
            <person name="Lapidus A."/>
            <person name="Cheng J.-F."/>
            <person name="Goodwin L."/>
            <person name="Pitluck S."/>
            <person name="Peters L."/>
            <person name="Chertkov O."/>
            <person name="Detter J.C."/>
            <person name="Han C."/>
            <person name="Tapia R."/>
            <person name="Land M."/>
            <person name="Hauser L."/>
            <person name="Kyrpides N."/>
            <person name="Ivanova N."/>
            <person name="Ovchinnikova G."/>
            <person name="Pagani I."/>
            <person name="Mead D."/>
            <person name="Brumm P."/>
            <person name="Woyke T."/>
        </authorList>
    </citation>
    <scope>NUCLEOTIDE SEQUENCE [LARGE SCALE GENOMIC DNA]</scope>
    <source>
        <strain evidence="4">ATCC 484 / DSM 20113 / JCM 1341 / NBRC 15513 / NCIMB 8980 / NCTC 7547</strain>
    </source>
</reference>